<dbReference type="Proteomes" id="UP000694892">
    <property type="component" value="Unassembled WGS sequence"/>
</dbReference>
<proteinExistence type="predicted"/>
<name>A0A974BRZ3_XENLA</name>
<organism evidence="1">
    <name type="scientific">Xenopus laevis</name>
    <name type="common">African clawed frog</name>
    <dbReference type="NCBI Taxonomy" id="8355"/>
    <lineage>
        <taxon>Eukaryota</taxon>
        <taxon>Metazoa</taxon>
        <taxon>Chordata</taxon>
        <taxon>Craniata</taxon>
        <taxon>Vertebrata</taxon>
        <taxon>Euteleostomi</taxon>
        <taxon>Amphibia</taxon>
        <taxon>Batrachia</taxon>
        <taxon>Anura</taxon>
        <taxon>Pipoidea</taxon>
        <taxon>Pipidae</taxon>
        <taxon>Xenopodinae</taxon>
        <taxon>Xenopus</taxon>
        <taxon>Xenopus</taxon>
    </lineage>
</organism>
<dbReference type="EMBL" id="KV467234">
    <property type="protein sequence ID" value="OCT57119.1"/>
    <property type="molecule type" value="Genomic_DNA"/>
</dbReference>
<sequence>MLNISNDNNKAVLDPLTLHLLQAAKAVIPGKRKDPQPPTLKEWAAKVEEIRKLEELTHILHNNSSKYWNIWSSWINHINTQGKSKKPTH</sequence>
<accession>A0A974BRZ3</accession>
<evidence type="ECO:0000313" key="1">
    <source>
        <dbReference type="EMBL" id="OCT57119.1"/>
    </source>
</evidence>
<protein>
    <submittedName>
        <fullName evidence="1">Uncharacterized protein</fullName>
    </submittedName>
</protein>
<gene>
    <name evidence="1" type="ORF">XELAEV_18003997mg</name>
</gene>
<reference evidence="1" key="1">
    <citation type="submission" date="2016-05" db="EMBL/GenBank/DDBJ databases">
        <title>WGS assembly of Xenopus laevis.</title>
        <authorList>
            <person name="Session A."/>
            <person name="Uno Y."/>
            <person name="Kwon T."/>
            <person name="Chapman J."/>
            <person name="Toyoda A."/>
            <person name="Takahashi S."/>
            <person name="Fukui A."/>
            <person name="Hikosaka A."/>
            <person name="Putnam N."/>
            <person name="Stites J."/>
            <person name="Van Heeringen S."/>
            <person name="Quigley I."/>
            <person name="Heinz S."/>
            <person name="Hellsten U."/>
            <person name="Lyons J."/>
            <person name="Suzuki A."/>
            <person name="Kondo M."/>
            <person name="Ogino H."/>
            <person name="Ochi H."/>
            <person name="Bogdanovic O."/>
            <person name="Lister R."/>
            <person name="Georgiou G."/>
            <person name="Paranjpe S."/>
            <person name="Van Kruijsbergen I."/>
            <person name="Mozaffari S."/>
            <person name="Shu S."/>
            <person name="Schmutz J."/>
            <person name="Jenkins J."/>
            <person name="Grimwood J."/>
            <person name="Carlson J."/>
            <person name="Mitros T."/>
            <person name="Simakov O."/>
            <person name="Heald R."/>
            <person name="Miller K."/>
            <person name="Haudenschild C."/>
            <person name="Kuroki Y."/>
            <person name="Tanaka T."/>
            <person name="Michiue T."/>
            <person name="Watanabe M."/>
            <person name="Kinoshita T."/>
            <person name="Ohta Y."/>
            <person name="Mawaribuchi S."/>
            <person name="Suzuki Y."/>
            <person name="Haramoto Y."/>
            <person name="Yamamoto T."/>
            <person name="Takagi C."/>
            <person name="Kitzman J."/>
            <person name="Shendure J."/>
            <person name="Nakayama T."/>
            <person name="Izutsu Y."/>
            <person name="Robert J."/>
            <person name="Dichmann D."/>
            <person name="Flajnik M."/>
            <person name="Houston D."/>
            <person name="Marcotte E."/>
            <person name="Wallingford J."/>
            <person name="Ito Y."/>
            <person name="Asashima M."/>
            <person name="Ueno N."/>
            <person name="Matsuda Y."/>
            <person name="Jan Veenstra G."/>
            <person name="Fujiyama A."/>
            <person name="Harland R."/>
            <person name="Taira M."/>
            <person name="Rokhsar D.S."/>
        </authorList>
    </citation>
    <scope>NUCLEOTIDE SEQUENCE</scope>
    <source>
        <strain evidence="1">J</strain>
        <tissue evidence="1">Blood</tissue>
    </source>
</reference>
<dbReference type="AlphaFoldDB" id="A0A974BRZ3"/>